<feature type="compositionally biased region" description="Basic and acidic residues" evidence="1">
    <location>
        <begin position="1"/>
        <end position="30"/>
    </location>
</feature>
<protein>
    <submittedName>
        <fullName evidence="2">Uncharacterized protein</fullName>
    </submittedName>
</protein>
<dbReference type="AlphaFoldDB" id="A0A1T4T8T0"/>
<keyword evidence="3" id="KW-1185">Reference proteome</keyword>
<proteinExistence type="predicted"/>
<accession>A0A1T4T8T0</accession>
<gene>
    <name evidence="2" type="ORF">SAMN05428963_1216</name>
</gene>
<organism evidence="2 3">
    <name type="scientific">Consotaella salsifontis</name>
    <dbReference type="NCBI Taxonomy" id="1365950"/>
    <lineage>
        <taxon>Bacteria</taxon>
        <taxon>Pseudomonadati</taxon>
        <taxon>Pseudomonadota</taxon>
        <taxon>Alphaproteobacteria</taxon>
        <taxon>Hyphomicrobiales</taxon>
        <taxon>Aurantimonadaceae</taxon>
        <taxon>Consotaella</taxon>
    </lineage>
</organism>
<evidence type="ECO:0000313" key="2">
    <source>
        <dbReference type="EMBL" id="SKA36719.1"/>
    </source>
</evidence>
<dbReference type="Proteomes" id="UP000190135">
    <property type="component" value="Unassembled WGS sequence"/>
</dbReference>
<evidence type="ECO:0000313" key="3">
    <source>
        <dbReference type="Proteomes" id="UP000190135"/>
    </source>
</evidence>
<feature type="compositionally biased region" description="Basic and acidic residues" evidence="1">
    <location>
        <begin position="104"/>
        <end position="121"/>
    </location>
</feature>
<dbReference type="RefSeq" id="WP_078710254.1">
    <property type="nucleotide sequence ID" value="NZ_FUXL01000021.1"/>
</dbReference>
<feature type="region of interest" description="Disordered" evidence="1">
    <location>
        <begin position="155"/>
        <end position="237"/>
    </location>
</feature>
<dbReference type="STRING" id="1365950.SAMN05428963_1216"/>
<feature type="region of interest" description="Disordered" evidence="1">
    <location>
        <begin position="88"/>
        <end position="121"/>
    </location>
</feature>
<dbReference type="EMBL" id="FUXL01000021">
    <property type="protein sequence ID" value="SKA36719.1"/>
    <property type="molecule type" value="Genomic_DNA"/>
</dbReference>
<feature type="compositionally biased region" description="Basic and acidic residues" evidence="1">
    <location>
        <begin position="157"/>
        <end position="182"/>
    </location>
</feature>
<feature type="region of interest" description="Disordered" evidence="1">
    <location>
        <begin position="1"/>
        <end position="39"/>
    </location>
</feature>
<feature type="compositionally biased region" description="Low complexity" evidence="1">
    <location>
        <begin position="212"/>
        <end position="225"/>
    </location>
</feature>
<dbReference type="OrthoDB" id="7889162at2"/>
<sequence length="237" mass="24935">MSDQTRDPGAKRYEQDASRVRETAEREARSAADNLSEGAATLKQEASAMAANVAGKAKTQAYESAESGKDFAAGNMEDFAAAIRKASDELGERDQSMSASLLREAARSLESASREVKGKSVEDMMRSVAGFARRQPGAFLIGATLAGVALGRFARASGDHDHPGHSGDHGRGRDYRPGEGQREPFGYRPEGPSRQPAAASTAVGGRPATVNPTSATTSPAGATPSFPRTTENEQHGR</sequence>
<evidence type="ECO:0000256" key="1">
    <source>
        <dbReference type="SAM" id="MobiDB-lite"/>
    </source>
</evidence>
<reference evidence="2 3" key="1">
    <citation type="submission" date="2017-02" db="EMBL/GenBank/DDBJ databases">
        <authorList>
            <person name="Peterson S.W."/>
        </authorList>
    </citation>
    <scope>NUCLEOTIDE SEQUENCE [LARGE SCALE GENOMIC DNA]</scope>
    <source>
        <strain evidence="2 3">USBA 369</strain>
    </source>
</reference>
<name>A0A1T4T8T0_9HYPH</name>